<evidence type="ECO:0000313" key="3">
    <source>
        <dbReference type="Proteomes" id="UP000580043"/>
    </source>
</evidence>
<proteinExistence type="predicted"/>
<reference evidence="2 3" key="1">
    <citation type="submission" date="2020-04" db="EMBL/GenBank/DDBJ databases">
        <title>Zoogloea sp. G-4-1-14 isolated from soil.</title>
        <authorList>
            <person name="Dahal R.H."/>
        </authorList>
    </citation>
    <scope>NUCLEOTIDE SEQUENCE [LARGE SCALE GENOMIC DNA]</scope>
    <source>
        <strain evidence="2 3">G-4-1-14</strain>
    </source>
</reference>
<dbReference type="RefSeq" id="WP_169144168.1">
    <property type="nucleotide sequence ID" value="NZ_JABBGA010000001.1"/>
</dbReference>
<dbReference type="PROSITE" id="PS50889">
    <property type="entry name" value="S4"/>
    <property type="match status" value="1"/>
</dbReference>
<name>A0A848G0A1_9RHOO</name>
<comment type="caution">
    <text evidence="2">The sequence shown here is derived from an EMBL/GenBank/DDBJ whole genome shotgun (WGS) entry which is preliminary data.</text>
</comment>
<gene>
    <name evidence="2" type="ORF">HHL15_02235</name>
</gene>
<keyword evidence="3" id="KW-1185">Reference proteome</keyword>
<dbReference type="CDD" id="cd00165">
    <property type="entry name" value="S4"/>
    <property type="match status" value="1"/>
</dbReference>
<dbReference type="SUPFAM" id="SSF55174">
    <property type="entry name" value="Alpha-L RNA-binding motif"/>
    <property type="match status" value="1"/>
</dbReference>
<evidence type="ECO:0000256" key="1">
    <source>
        <dbReference type="PROSITE-ProRule" id="PRU00182"/>
    </source>
</evidence>
<dbReference type="EMBL" id="JABBGA010000001">
    <property type="protein sequence ID" value="NML24549.1"/>
    <property type="molecule type" value="Genomic_DNA"/>
</dbReference>
<dbReference type="Gene3D" id="3.10.290.10">
    <property type="entry name" value="RNA-binding S4 domain"/>
    <property type="match status" value="1"/>
</dbReference>
<dbReference type="AlphaFoldDB" id="A0A848G0A1"/>
<accession>A0A848G0A1</accession>
<organism evidence="2 3">
    <name type="scientific">Zoogloea dura</name>
    <dbReference type="NCBI Taxonomy" id="2728840"/>
    <lineage>
        <taxon>Bacteria</taxon>
        <taxon>Pseudomonadati</taxon>
        <taxon>Pseudomonadota</taxon>
        <taxon>Betaproteobacteria</taxon>
        <taxon>Rhodocyclales</taxon>
        <taxon>Zoogloeaceae</taxon>
        <taxon>Zoogloea</taxon>
    </lineage>
</organism>
<dbReference type="Proteomes" id="UP000580043">
    <property type="component" value="Unassembled WGS sequence"/>
</dbReference>
<protein>
    <submittedName>
        <fullName evidence="2">RNA-binding S4 domain-containing protein</fullName>
    </submittedName>
</protein>
<dbReference type="Pfam" id="PF13275">
    <property type="entry name" value="S4_2"/>
    <property type="match status" value="1"/>
</dbReference>
<dbReference type="GO" id="GO:0003723">
    <property type="term" value="F:RNA binding"/>
    <property type="evidence" value="ECO:0007669"/>
    <property type="project" value="UniProtKB-KW"/>
</dbReference>
<dbReference type="InterPro" id="IPR036986">
    <property type="entry name" value="S4_RNA-bd_sf"/>
</dbReference>
<keyword evidence="1" id="KW-0694">RNA-binding</keyword>
<evidence type="ECO:0000313" key="2">
    <source>
        <dbReference type="EMBL" id="NML24549.1"/>
    </source>
</evidence>
<sequence>MTIRFPVEGEFIQLDQLLKAVGLCGSGGEAKQRVADGDVQVDGEIENRKRAKLRPGQRVDFAGETIELIPQG</sequence>